<evidence type="ECO:0000256" key="1">
    <source>
        <dbReference type="ARBA" id="ARBA00005495"/>
    </source>
</evidence>
<gene>
    <name evidence="6" type="ORF">SACU0126_LOCUS33726</name>
</gene>
<keyword evidence="4" id="KW-0456">Lyase</keyword>
<dbReference type="PANTHER" id="PTHR33337">
    <property type="entry name" value="GFA DOMAIN-CONTAINING PROTEIN"/>
    <property type="match status" value="1"/>
</dbReference>
<evidence type="ECO:0000313" key="6">
    <source>
        <dbReference type="EMBL" id="CAE0601454.1"/>
    </source>
</evidence>
<evidence type="ECO:0000259" key="5">
    <source>
        <dbReference type="PROSITE" id="PS51891"/>
    </source>
</evidence>
<reference evidence="6" key="1">
    <citation type="submission" date="2021-01" db="EMBL/GenBank/DDBJ databases">
        <authorList>
            <person name="Corre E."/>
            <person name="Pelletier E."/>
            <person name="Niang G."/>
            <person name="Scheremetjew M."/>
            <person name="Finn R."/>
            <person name="Kale V."/>
            <person name="Holt S."/>
            <person name="Cochrane G."/>
            <person name="Meng A."/>
            <person name="Brown T."/>
            <person name="Cohen L."/>
        </authorList>
    </citation>
    <scope>NUCLEOTIDE SEQUENCE</scope>
    <source>
        <strain evidence="6">SPMC142</strain>
    </source>
</reference>
<evidence type="ECO:0000256" key="2">
    <source>
        <dbReference type="ARBA" id="ARBA00022723"/>
    </source>
</evidence>
<dbReference type="EMBL" id="HBIQ01106225">
    <property type="protein sequence ID" value="CAE0601454.1"/>
    <property type="molecule type" value="Transcribed_RNA"/>
</dbReference>
<keyword evidence="2" id="KW-0479">Metal-binding</keyword>
<dbReference type="PANTHER" id="PTHR33337:SF40">
    <property type="entry name" value="CENP-V_GFA DOMAIN-CONTAINING PROTEIN-RELATED"/>
    <property type="match status" value="1"/>
</dbReference>
<dbReference type="Gene3D" id="3.90.1590.10">
    <property type="entry name" value="glutathione-dependent formaldehyde- activating enzyme (gfa)"/>
    <property type="match status" value="1"/>
</dbReference>
<keyword evidence="3" id="KW-0862">Zinc</keyword>
<dbReference type="AlphaFoldDB" id="A0A7S3U4F4"/>
<dbReference type="InterPro" id="IPR011057">
    <property type="entry name" value="Mss4-like_sf"/>
</dbReference>
<sequence>MSQLHTSGSCGCGAVQFHAKGPQLFNALCHCRGCARVTGATPVHIIGIPREGFTLSQGEERVKRAEGRGQMTHLFCTECGTTLCREAESFVALFPPCFRIEMPDTSFQCGVSCKLPPELLPNRHYKYENRHRDWDDDLPKYLKYDNSARVKNNGYAIFETDHESAKDTSQGDTSCCVIL</sequence>
<proteinExistence type="inferred from homology"/>
<dbReference type="GO" id="GO:0046872">
    <property type="term" value="F:metal ion binding"/>
    <property type="evidence" value="ECO:0007669"/>
    <property type="project" value="UniProtKB-KW"/>
</dbReference>
<feature type="domain" description="CENP-V/GFA" evidence="5">
    <location>
        <begin position="6"/>
        <end position="135"/>
    </location>
</feature>
<protein>
    <recommendedName>
        <fullName evidence="5">CENP-V/GFA domain-containing protein</fullName>
    </recommendedName>
</protein>
<dbReference type="Pfam" id="PF04828">
    <property type="entry name" value="GFA"/>
    <property type="match status" value="1"/>
</dbReference>
<dbReference type="SUPFAM" id="SSF51316">
    <property type="entry name" value="Mss4-like"/>
    <property type="match status" value="1"/>
</dbReference>
<dbReference type="GO" id="GO:0016846">
    <property type="term" value="F:carbon-sulfur lyase activity"/>
    <property type="evidence" value="ECO:0007669"/>
    <property type="project" value="InterPro"/>
</dbReference>
<dbReference type="PROSITE" id="PS51891">
    <property type="entry name" value="CENP_V_GFA"/>
    <property type="match status" value="1"/>
</dbReference>
<evidence type="ECO:0000256" key="4">
    <source>
        <dbReference type="ARBA" id="ARBA00023239"/>
    </source>
</evidence>
<comment type="similarity">
    <text evidence="1">Belongs to the Gfa family.</text>
</comment>
<organism evidence="6">
    <name type="scientific">Strombidinopsis acuminata</name>
    <dbReference type="NCBI Taxonomy" id="141414"/>
    <lineage>
        <taxon>Eukaryota</taxon>
        <taxon>Sar</taxon>
        <taxon>Alveolata</taxon>
        <taxon>Ciliophora</taxon>
        <taxon>Intramacronucleata</taxon>
        <taxon>Spirotrichea</taxon>
        <taxon>Choreotrichia</taxon>
        <taxon>Choreotrichida</taxon>
        <taxon>Strombidinopsidae</taxon>
        <taxon>Strombidinopsis</taxon>
    </lineage>
</organism>
<accession>A0A7S3U4F4</accession>
<dbReference type="InterPro" id="IPR006913">
    <property type="entry name" value="CENP-V/GFA"/>
</dbReference>
<name>A0A7S3U4F4_9SPIT</name>
<evidence type="ECO:0000256" key="3">
    <source>
        <dbReference type="ARBA" id="ARBA00022833"/>
    </source>
</evidence>